<accession>A0A495SLB1</accession>
<dbReference type="SUPFAM" id="SSF53756">
    <property type="entry name" value="UDP-Glycosyltransferase/glycogen phosphorylase"/>
    <property type="match status" value="1"/>
</dbReference>
<dbReference type="PANTHER" id="PTHR12526">
    <property type="entry name" value="GLYCOSYLTRANSFERASE"/>
    <property type="match status" value="1"/>
</dbReference>
<name>A0A495SLB1_9FLAO</name>
<proteinExistence type="predicted"/>
<dbReference type="CDD" id="cd03801">
    <property type="entry name" value="GT4_PimA-like"/>
    <property type="match status" value="1"/>
</dbReference>
<organism evidence="1 2">
    <name type="scientific">Chryseobacterium defluvii</name>
    <dbReference type="NCBI Taxonomy" id="160396"/>
    <lineage>
        <taxon>Bacteria</taxon>
        <taxon>Pseudomonadati</taxon>
        <taxon>Bacteroidota</taxon>
        <taxon>Flavobacteriia</taxon>
        <taxon>Flavobacteriales</taxon>
        <taxon>Weeksellaceae</taxon>
        <taxon>Chryseobacterium group</taxon>
        <taxon>Chryseobacterium</taxon>
    </lineage>
</organism>
<dbReference type="AlphaFoldDB" id="A0A495SLB1"/>
<dbReference type="GO" id="GO:0016740">
    <property type="term" value="F:transferase activity"/>
    <property type="evidence" value="ECO:0007669"/>
    <property type="project" value="UniProtKB-KW"/>
</dbReference>
<dbReference type="Pfam" id="PF13692">
    <property type="entry name" value="Glyco_trans_1_4"/>
    <property type="match status" value="1"/>
</dbReference>
<evidence type="ECO:0000313" key="1">
    <source>
        <dbReference type="EMBL" id="RKT00856.1"/>
    </source>
</evidence>
<sequence>MGILKKIKKYFKRKEKLKVLQTQDVVNVELWDPSRKTIVFVSRDFPTHDKDSGSNRLKEIILIYKQLGYNCILFAPHVFEDDSYVKFYQSHGVIVFVENNRYKTVYELLPILKTIDYVWFNGPLALNLFYKKLKNILPDTKFMYDMVDIHFLRYKRAIEIEPSRISLKKKYKHFFYLETVVAPQLNYIIAISDKEKEVMSQYADRNKIITISNIHYPKIDISERKPFHESKGIIFIGSIHEPNIDAVRYLYENIMPIVWKTNPGLEVSVIGNVADKLDLKQFPKFKFLGFVESIEELFKTSKMMVAPLRFGAGVKGKIGQAFEYFLPVITTDIGAEGMQLTNDKNVLIANDKDAFAEAIIRLNNDETLWNTLSQHSIDSLKPFSIEEVSATLKDI</sequence>
<gene>
    <name evidence="1" type="ORF">BCF58_0057</name>
</gene>
<dbReference type="Gene3D" id="3.40.50.2000">
    <property type="entry name" value="Glycogen Phosphorylase B"/>
    <property type="match status" value="2"/>
</dbReference>
<dbReference type="OrthoDB" id="9807209at2"/>
<dbReference type="PANTHER" id="PTHR12526:SF630">
    <property type="entry name" value="GLYCOSYLTRANSFERASE"/>
    <property type="match status" value="1"/>
</dbReference>
<dbReference type="RefSeq" id="WP_121459817.1">
    <property type="nucleotide sequence ID" value="NZ_RBXB01000001.1"/>
</dbReference>
<keyword evidence="2" id="KW-1185">Reference proteome</keyword>
<protein>
    <submittedName>
        <fullName evidence="1">Glycosyltransferase involved in cell wall biosynthesis</fullName>
    </submittedName>
</protein>
<comment type="caution">
    <text evidence="1">The sequence shown here is derived from an EMBL/GenBank/DDBJ whole genome shotgun (WGS) entry which is preliminary data.</text>
</comment>
<dbReference type="EMBL" id="RBXB01000001">
    <property type="protein sequence ID" value="RKT00856.1"/>
    <property type="molecule type" value="Genomic_DNA"/>
</dbReference>
<evidence type="ECO:0000313" key="2">
    <source>
        <dbReference type="Proteomes" id="UP000272428"/>
    </source>
</evidence>
<reference evidence="1 2" key="1">
    <citation type="submission" date="2018-10" db="EMBL/GenBank/DDBJ databases">
        <title>Genomic Encyclopedia of Archaeal and Bacterial Type Strains, Phase II (KMG-II): from individual species to whole genera.</title>
        <authorList>
            <person name="Goeker M."/>
        </authorList>
    </citation>
    <scope>NUCLEOTIDE SEQUENCE [LARGE SCALE GENOMIC DNA]</scope>
    <source>
        <strain evidence="1 2">DSM 14219</strain>
    </source>
</reference>
<dbReference type="Proteomes" id="UP000272428">
    <property type="component" value="Unassembled WGS sequence"/>
</dbReference>
<keyword evidence="1" id="KW-0808">Transferase</keyword>